<dbReference type="PANTHER" id="PTHR22900">
    <property type="entry name" value="PROTEIN CBG14245-RELATED"/>
    <property type="match status" value="1"/>
</dbReference>
<evidence type="ECO:0000313" key="2">
    <source>
        <dbReference type="Proteomes" id="UP001303046"/>
    </source>
</evidence>
<name>A0ABR1DK72_NECAM</name>
<protein>
    <submittedName>
        <fullName evidence="1">Uncharacterized protein</fullName>
    </submittedName>
</protein>
<dbReference type="PANTHER" id="PTHR22900:SF5">
    <property type="entry name" value="PROTEIN CBG14245"/>
    <property type="match status" value="1"/>
</dbReference>
<dbReference type="Proteomes" id="UP001303046">
    <property type="component" value="Unassembled WGS sequence"/>
</dbReference>
<dbReference type="InterPro" id="IPR007669">
    <property type="entry name" value="Chst-1-like"/>
</dbReference>
<evidence type="ECO:0000313" key="1">
    <source>
        <dbReference type="EMBL" id="KAK6750854.1"/>
    </source>
</evidence>
<sequence length="385" mass="44082">MYARLRDIFELETLRDRFELQAVVERYAASRDIELAQEASRLFRENYGINKSSNIIPPFKIHFPSYFMTRSPNRISYCPIPKNMSTVITAIICWLFSEEFRNGNITLTGDHKRSCYYKNGLHAFEQVKKFERGEKWINFAMIREPQERFLSGFMFMCLPNNTVNSTCGGCVNDIKCALRTTLEQARRFAAGDLSARTYLLWHLGPQNWHCHFHRNLDRIRLFKYSPRDQEKTISDLTLVLKEISAVSEGAVKSTDIHFIISQISKKKTRHTTYQNENREFYNSQLNNIEMQRMLVEVRVGVAALDEATQSISWPVCGGAIGMAIDRLHERGIATDFDFQIFTAPTTCNGDDAVGIGLGFMANSSVDAVIAPPCKMGIAAHRNQFL</sequence>
<dbReference type="EMBL" id="JAVFWL010000004">
    <property type="protein sequence ID" value="KAK6750854.1"/>
    <property type="molecule type" value="Genomic_DNA"/>
</dbReference>
<accession>A0ABR1DK72</accession>
<dbReference type="Gene3D" id="3.40.50.2300">
    <property type="match status" value="1"/>
</dbReference>
<dbReference type="InterPro" id="IPR005331">
    <property type="entry name" value="Sulfotransferase"/>
</dbReference>
<reference evidence="1 2" key="1">
    <citation type="submission" date="2023-08" db="EMBL/GenBank/DDBJ databases">
        <title>A Necator americanus chromosomal reference genome.</title>
        <authorList>
            <person name="Ilik V."/>
            <person name="Petrzelkova K.J."/>
            <person name="Pardy F."/>
            <person name="Fuh T."/>
            <person name="Niatou-Singa F.S."/>
            <person name="Gouil Q."/>
            <person name="Baker L."/>
            <person name="Ritchie M.E."/>
            <person name="Jex A.R."/>
            <person name="Gazzola D."/>
            <person name="Li H."/>
            <person name="Toshio Fujiwara R."/>
            <person name="Zhan B."/>
            <person name="Aroian R.V."/>
            <person name="Pafco B."/>
            <person name="Schwarz E.M."/>
        </authorList>
    </citation>
    <scope>NUCLEOTIDE SEQUENCE [LARGE SCALE GENOMIC DNA]</scope>
    <source>
        <strain evidence="1 2">Aroian</strain>
        <tissue evidence="1">Whole animal</tissue>
    </source>
</reference>
<proteinExistence type="predicted"/>
<dbReference type="Pfam" id="PF03567">
    <property type="entry name" value="Sulfotransfer_2"/>
    <property type="match status" value="1"/>
</dbReference>
<dbReference type="InterPro" id="IPR028082">
    <property type="entry name" value="Peripla_BP_I"/>
</dbReference>
<gene>
    <name evidence="1" type="primary">Necator_chrIV.g15974</name>
    <name evidence="1" type="ORF">RB195_002679</name>
</gene>
<dbReference type="SUPFAM" id="SSF53822">
    <property type="entry name" value="Periplasmic binding protein-like I"/>
    <property type="match status" value="1"/>
</dbReference>
<comment type="caution">
    <text evidence="1">The sequence shown here is derived from an EMBL/GenBank/DDBJ whole genome shotgun (WGS) entry which is preliminary data.</text>
</comment>
<organism evidence="1 2">
    <name type="scientific">Necator americanus</name>
    <name type="common">Human hookworm</name>
    <dbReference type="NCBI Taxonomy" id="51031"/>
    <lineage>
        <taxon>Eukaryota</taxon>
        <taxon>Metazoa</taxon>
        <taxon>Ecdysozoa</taxon>
        <taxon>Nematoda</taxon>
        <taxon>Chromadorea</taxon>
        <taxon>Rhabditida</taxon>
        <taxon>Rhabditina</taxon>
        <taxon>Rhabditomorpha</taxon>
        <taxon>Strongyloidea</taxon>
        <taxon>Ancylostomatidae</taxon>
        <taxon>Bunostominae</taxon>
        <taxon>Necator</taxon>
    </lineage>
</organism>
<keyword evidence="2" id="KW-1185">Reference proteome</keyword>